<keyword evidence="2" id="KW-1133">Transmembrane helix</keyword>
<proteinExistence type="predicted"/>
<feature type="region of interest" description="Disordered" evidence="1">
    <location>
        <begin position="258"/>
        <end position="292"/>
    </location>
</feature>
<keyword evidence="2" id="KW-0812">Transmembrane</keyword>
<organism evidence="3 4">
    <name type="scientific">Sphingomonas bisphenolicum</name>
    <dbReference type="NCBI Taxonomy" id="296544"/>
    <lineage>
        <taxon>Bacteria</taxon>
        <taxon>Pseudomonadati</taxon>
        <taxon>Pseudomonadota</taxon>
        <taxon>Alphaproteobacteria</taxon>
        <taxon>Sphingomonadales</taxon>
        <taxon>Sphingomonadaceae</taxon>
        <taxon>Sphingomonas</taxon>
    </lineage>
</organism>
<keyword evidence="2" id="KW-0472">Membrane</keyword>
<evidence type="ECO:0000313" key="3">
    <source>
        <dbReference type="EMBL" id="BBF69819.1"/>
    </source>
</evidence>
<gene>
    <name evidence="3" type="ORF">SBA_ch1_20190</name>
</gene>
<name>A0ABM7G3H0_9SPHN</name>
<evidence type="ECO:0000256" key="1">
    <source>
        <dbReference type="SAM" id="MobiDB-lite"/>
    </source>
</evidence>
<evidence type="ECO:0008006" key="5">
    <source>
        <dbReference type="Google" id="ProtNLM"/>
    </source>
</evidence>
<accession>A0ABM7G3H0</accession>
<evidence type="ECO:0000256" key="2">
    <source>
        <dbReference type="SAM" id="Phobius"/>
    </source>
</evidence>
<feature type="compositionally biased region" description="Basic and acidic residues" evidence="1">
    <location>
        <begin position="72"/>
        <end position="82"/>
    </location>
</feature>
<feature type="transmembrane region" description="Helical" evidence="2">
    <location>
        <begin position="21"/>
        <end position="41"/>
    </location>
</feature>
<protein>
    <recommendedName>
        <fullName evidence="5">Protein TonB</fullName>
    </recommendedName>
</protein>
<reference evidence="3" key="1">
    <citation type="submission" date="2018-07" db="EMBL/GenBank/DDBJ databases">
        <title>Complete genome sequence of Sphingomonas bisphenolicum strain AO1, a bisphenol A degradative bacterium isolated from Japanese farm field.</title>
        <authorList>
            <person name="Murakami M."/>
            <person name="Koh M."/>
            <person name="Koba S."/>
            <person name="Matsumura Y."/>
        </authorList>
    </citation>
    <scope>NUCLEOTIDE SEQUENCE</scope>
    <source>
        <strain evidence="3">AO1</strain>
    </source>
</reference>
<evidence type="ECO:0000313" key="4">
    <source>
        <dbReference type="Proteomes" id="UP001059971"/>
    </source>
</evidence>
<dbReference type="Proteomes" id="UP001059971">
    <property type="component" value="Chromosome 1"/>
</dbReference>
<feature type="compositionally biased region" description="Gly residues" evidence="1">
    <location>
        <begin position="258"/>
        <end position="272"/>
    </location>
</feature>
<feature type="compositionally biased region" description="Pro residues" evidence="1">
    <location>
        <begin position="94"/>
        <end position="111"/>
    </location>
</feature>
<feature type="region of interest" description="Disordered" evidence="1">
    <location>
        <begin position="61"/>
        <end position="111"/>
    </location>
</feature>
<keyword evidence="4" id="KW-1185">Reference proteome</keyword>
<dbReference type="EMBL" id="AP018817">
    <property type="protein sequence ID" value="BBF69819.1"/>
    <property type="molecule type" value="Genomic_DNA"/>
</dbReference>
<sequence>MTLTSIFRVPAISWDKVRQRAGGMAFALVLNLLLLLALFTLSPKMEPPRVDDRLPVTFDVETGQKTDQQQAKAEKAEKREQTKAAPQKQADPVVRPPIPVEKPAQQPPSPFPFLTLNREQMASADIGNMPKGAQGAGQGKGDSAAVAGPGEGPGGVQLFEAEWYRRPTHAELSTYLPSNAPAQGYGLVACKTVDHYHVENCQTLGESPLGSGFAKAVRLAAWQFLVMPPRVNGKQMVGSWVRIRIDYTRTMVPAGAGPGASAGSGAGSGYDAGSGSTPEPKRLAPGVAGPQF</sequence>